<dbReference type="PANTHER" id="PTHR33112:SF10">
    <property type="entry name" value="TOL"/>
    <property type="match status" value="1"/>
</dbReference>
<evidence type="ECO:0000256" key="1">
    <source>
        <dbReference type="SAM" id="MobiDB-lite"/>
    </source>
</evidence>
<accession>A0A2J6R8X6</accession>
<protein>
    <submittedName>
        <fullName evidence="3">HET-domain-containing protein</fullName>
    </submittedName>
</protein>
<dbReference type="STRING" id="1149755.A0A2J6R8X6"/>
<feature type="region of interest" description="Disordered" evidence="1">
    <location>
        <begin position="365"/>
        <end position="385"/>
    </location>
</feature>
<evidence type="ECO:0000313" key="3">
    <source>
        <dbReference type="EMBL" id="PMD34946.1"/>
    </source>
</evidence>
<feature type="compositionally biased region" description="Basic and acidic residues" evidence="1">
    <location>
        <begin position="664"/>
        <end position="685"/>
    </location>
</feature>
<keyword evidence="4" id="KW-1185">Reference proteome</keyword>
<organism evidence="3 4">
    <name type="scientific">Hyaloscypha variabilis (strain UAMH 11265 / GT02V1 / F)</name>
    <name type="common">Meliniomyces variabilis</name>
    <dbReference type="NCBI Taxonomy" id="1149755"/>
    <lineage>
        <taxon>Eukaryota</taxon>
        <taxon>Fungi</taxon>
        <taxon>Dikarya</taxon>
        <taxon>Ascomycota</taxon>
        <taxon>Pezizomycotina</taxon>
        <taxon>Leotiomycetes</taxon>
        <taxon>Helotiales</taxon>
        <taxon>Hyaloscyphaceae</taxon>
        <taxon>Hyaloscypha</taxon>
        <taxon>Hyaloscypha variabilis</taxon>
    </lineage>
</organism>
<dbReference type="PANTHER" id="PTHR33112">
    <property type="entry name" value="DOMAIN PROTEIN, PUTATIVE-RELATED"/>
    <property type="match status" value="1"/>
</dbReference>
<dbReference type="EMBL" id="KZ613953">
    <property type="protein sequence ID" value="PMD34946.1"/>
    <property type="molecule type" value="Genomic_DNA"/>
</dbReference>
<feature type="domain" description="Heterokaryon incompatibility" evidence="2">
    <location>
        <begin position="255"/>
        <end position="458"/>
    </location>
</feature>
<evidence type="ECO:0000259" key="2">
    <source>
        <dbReference type="Pfam" id="PF06985"/>
    </source>
</evidence>
<dbReference type="OrthoDB" id="3451222at2759"/>
<sequence>MESFRKEDLGDRPDDWDGERGYKPIGGLRARQLYDTDLEDSHQRQRGRRRHFTRHELLSGDWLFVVDNDLPLTLSKNTDLWEDLRQLPPVTKLCPKCPSFSILSQPPKRDVQKLAVDISKLRGVATSCDLCKFFLQCLDRYKIGSDETIEVLRDCSVLKVDKNNQPFLLILGDPASEKPSAKTQIGLPLLPDAGSQNHFDIMRGWIDTCDQKHESYGCHSKHTSVLPTRVIDVGEGAYSDFVHLHCAKKDEEGSYLALSHCWGTFTDEQRENFCTFKRNFDDRVRGIETSTLPKSFRDAIRVTRELGQRYVWIDSLCIIQDDFEDWRREANKMEIVYSMAYFTIAATSAHDSRQGFLKPRQQREFVKIEKPPPSPPPPPRRQDRRGLFDDFEEFLLRRREPEYKAYTNTGDGIWRELGADLAPPEVEQFPLYICEHIDNFTEDVEKSILNSRGWVFQERALSRRILHFSSTQTYWECGVGVHSETLTLMYNSESNILGDPQFPASTGQRTDGQNIDFLNSLFEEYMQRAFTQPTDRAIAFAGLEKRLAKAFYCDAHYGIIGKFLHRNLLWLRKANTTLTRTRPGPRDSQKEITPSWSWMAYEGSMGPMSVGYEVVAWSESLRFRNRKEIECRVRDFKDCTMVREGDEFVLLGTGCSDEGSEGNNDARSDGDSVEDRDTYEPPKPRSWLRFDADASDLEGLNGVVIGTELGYYSNQYEQACYVIIVKASGYGSGMFERVGVGSVRSGLISLDEPGIRASIV</sequence>
<gene>
    <name evidence="3" type="ORF">L207DRAFT_517067</name>
</gene>
<dbReference type="InterPro" id="IPR010730">
    <property type="entry name" value="HET"/>
</dbReference>
<name>A0A2J6R8X6_HYAVF</name>
<reference evidence="3 4" key="1">
    <citation type="submission" date="2016-04" db="EMBL/GenBank/DDBJ databases">
        <title>A degradative enzymes factory behind the ericoid mycorrhizal symbiosis.</title>
        <authorList>
            <consortium name="DOE Joint Genome Institute"/>
            <person name="Martino E."/>
            <person name="Morin E."/>
            <person name="Grelet G."/>
            <person name="Kuo A."/>
            <person name="Kohler A."/>
            <person name="Daghino S."/>
            <person name="Barry K."/>
            <person name="Choi C."/>
            <person name="Cichocki N."/>
            <person name="Clum A."/>
            <person name="Copeland A."/>
            <person name="Hainaut M."/>
            <person name="Haridas S."/>
            <person name="Labutti K."/>
            <person name="Lindquist E."/>
            <person name="Lipzen A."/>
            <person name="Khouja H.-R."/>
            <person name="Murat C."/>
            <person name="Ohm R."/>
            <person name="Olson A."/>
            <person name="Spatafora J."/>
            <person name="Veneault-Fourrey C."/>
            <person name="Henrissat B."/>
            <person name="Grigoriev I."/>
            <person name="Martin F."/>
            <person name="Perotto S."/>
        </authorList>
    </citation>
    <scope>NUCLEOTIDE SEQUENCE [LARGE SCALE GENOMIC DNA]</scope>
    <source>
        <strain evidence="3 4">F</strain>
    </source>
</reference>
<evidence type="ECO:0000313" key="4">
    <source>
        <dbReference type="Proteomes" id="UP000235786"/>
    </source>
</evidence>
<feature type="compositionally biased region" description="Basic and acidic residues" evidence="1">
    <location>
        <begin position="1"/>
        <end position="22"/>
    </location>
</feature>
<dbReference type="Pfam" id="PF06985">
    <property type="entry name" value="HET"/>
    <property type="match status" value="1"/>
</dbReference>
<dbReference type="AlphaFoldDB" id="A0A2J6R8X6"/>
<feature type="region of interest" description="Disordered" evidence="1">
    <location>
        <begin position="658"/>
        <end position="685"/>
    </location>
</feature>
<feature type="region of interest" description="Disordered" evidence="1">
    <location>
        <begin position="1"/>
        <end position="24"/>
    </location>
</feature>
<dbReference type="Proteomes" id="UP000235786">
    <property type="component" value="Unassembled WGS sequence"/>
</dbReference>
<proteinExistence type="predicted"/>